<dbReference type="Proteomes" id="UP000095284">
    <property type="component" value="Unplaced"/>
</dbReference>
<evidence type="ECO:0000256" key="3">
    <source>
        <dbReference type="ARBA" id="ARBA00022801"/>
    </source>
</evidence>
<reference evidence="12" key="1">
    <citation type="submission" date="2016-11" db="UniProtKB">
        <authorList>
            <consortium name="WormBaseParasite"/>
        </authorList>
    </citation>
    <scope>IDENTIFICATION</scope>
</reference>
<evidence type="ECO:0000259" key="10">
    <source>
        <dbReference type="Pfam" id="PF04083"/>
    </source>
</evidence>
<accession>A0A1I7S244</accession>
<dbReference type="Pfam" id="PF04083">
    <property type="entry name" value="Abhydro_lipase"/>
    <property type="match status" value="1"/>
</dbReference>
<evidence type="ECO:0000256" key="9">
    <source>
        <dbReference type="SAM" id="SignalP"/>
    </source>
</evidence>
<feature type="active site" description="Charge relay system" evidence="8">
    <location>
        <position position="381"/>
    </location>
</feature>
<evidence type="ECO:0000256" key="7">
    <source>
        <dbReference type="PIRNR" id="PIRNR000862"/>
    </source>
</evidence>
<dbReference type="Gene3D" id="3.40.50.1820">
    <property type="entry name" value="alpha/beta hydrolase"/>
    <property type="match status" value="1"/>
</dbReference>
<dbReference type="GO" id="GO:0016788">
    <property type="term" value="F:hydrolase activity, acting on ester bonds"/>
    <property type="evidence" value="ECO:0007669"/>
    <property type="project" value="InterPro"/>
</dbReference>
<dbReference type="InterPro" id="IPR006693">
    <property type="entry name" value="AB_hydrolase_lipase"/>
</dbReference>
<keyword evidence="2 9" id="KW-0732">Signal</keyword>
<dbReference type="WBParaSite" id="BXY_0707300.1">
    <property type="protein sequence ID" value="BXY_0707300.1"/>
    <property type="gene ID" value="BXY_0707300"/>
</dbReference>
<evidence type="ECO:0000256" key="1">
    <source>
        <dbReference type="ARBA" id="ARBA00010701"/>
    </source>
</evidence>
<feature type="active site" description="Nucleophile" evidence="8">
    <location>
        <position position="171"/>
    </location>
</feature>
<feature type="chain" id="PRO_5009305323" description="Lipase" evidence="9">
    <location>
        <begin position="18"/>
        <end position="407"/>
    </location>
</feature>
<dbReference type="eggNOG" id="KOG2624">
    <property type="taxonomic scope" value="Eukaryota"/>
</dbReference>
<evidence type="ECO:0000256" key="6">
    <source>
        <dbReference type="ARBA" id="ARBA00023180"/>
    </source>
</evidence>
<keyword evidence="4 7" id="KW-0442">Lipid degradation</keyword>
<dbReference type="InterPro" id="IPR029058">
    <property type="entry name" value="AB_hydrolase_fold"/>
</dbReference>
<evidence type="ECO:0000256" key="2">
    <source>
        <dbReference type="ARBA" id="ARBA00022729"/>
    </source>
</evidence>
<dbReference type="InterPro" id="IPR025483">
    <property type="entry name" value="Lipase_euk"/>
</dbReference>
<dbReference type="PIRSF" id="PIRSF000862">
    <property type="entry name" value="Steryl_ester_lip"/>
    <property type="match status" value="1"/>
</dbReference>
<evidence type="ECO:0000313" key="11">
    <source>
        <dbReference type="Proteomes" id="UP000095284"/>
    </source>
</evidence>
<protein>
    <recommendedName>
        <fullName evidence="7">Lipase</fullName>
    </recommendedName>
</protein>
<feature type="signal peptide" evidence="9">
    <location>
        <begin position="1"/>
        <end position="17"/>
    </location>
</feature>
<keyword evidence="5" id="KW-0443">Lipid metabolism</keyword>
<evidence type="ECO:0000256" key="8">
    <source>
        <dbReference type="PIRSR" id="PIRSR000862-1"/>
    </source>
</evidence>
<keyword evidence="3 7" id="KW-0378">Hydrolase</keyword>
<evidence type="ECO:0000313" key="12">
    <source>
        <dbReference type="WBParaSite" id="BXY_0707300.1"/>
    </source>
</evidence>
<dbReference type="GO" id="GO:0016042">
    <property type="term" value="P:lipid catabolic process"/>
    <property type="evidence" value="ECO:0007669"/>
    <property type="project" value="UniProtKB-KW"/>
</dbReference>
<sequence length="407" mass="46225">MSMQMLFSLLVVTVVASADLISDLHLPEQDLDALGLIKYWGYQGEEYIVETVDDWLLPMQRIPRAKNEDPNSDISGKPVVILQHGIECASDNFLLNLPHQTPGFVFADAGYDVWLPNSRGNTYSSHKNYTRAQPEFWKWTSDEMQLYDIPAVFDVIENVTGQSSFYYIGHSQGTYLMFAKLADDPSFASRVKKFFALGPAVQFRDLKGPFKTICETELAFPKAWSDFAWSEFGLGFLSQQNVDLLSLLTCSVPPIQREYCSKVYYWFTGPSTTINVTRMPIFLNHIPAGVNVATVQKYCASTDPVSGGFQWYRFPTAAENIARYGSVDPPYYNLTKMDVPLYLYSCPNDYLTTLANLEHDILPHLKPGILKEDNRYPGYAHMDFIWGLNSTELVYNKIINVINADYN</sequence>
<proteinExistence type="inferred from homology"/>
<dbReference type="AlphaFoldDB" id="A0A1I7S244"/>
<evidence type="ECO:0000256" key="5">
    <source>
        <dbReference type="ARBA" id="ARBA00023098"/>
    </source>
</evidence>
<evidence type="ECO:0000256" key="4">
    <source>
        <dbReference type="ARBA" id="ARBA00022963"/>
    </source>
</evidence>
<comment type="similarity">
    <text evidence="1 7">Belongs to the AB hydrolase superfamily. Lipase family.</text>
</comment>
<feature type="domain" description="Partial AB-hydrolase lipase" evidence="10">
    <location>
        <begin position="36"/>
        <end position="97"/>
    </location>
</feature>
<dbReference type="PANTHER" id="PTHR11005">
    <property type="entry name" value="LYSOSOMAL ACID LIPASE-RELATED"/>
    <property type="match status" value="1"/>
</dbReference>
<dbReference type="FunFam" id="3.40.50.1820:FF:000057">
    <property type="entry name" value="Lipase"/>
    <property type="match status" value="1"/>
</dbReference>
<dbReference type="SUPFAM" id="SSF53474">
    <property type="entry name" value="alpha/beta-Hydrolases"/>
    <property type="match status" value="1"/>
</dbReference>
<name>A0A1I7S244_BURXY</name>
<feature type="active site" description="Charge relay system" evidence="8">
    <location>
        <position position="349"/>
    </location>
</feature>
<keyword evidence="6" id="KW-0325">Glycoprotein</keyword>
<organism evidence="11 12">
    <name type="scientific">Bursaphelenchus xylophilus</name>
    <name type="common">Pinewood nematode worm</name>
    <name type="synonym">Aphelenchoides xylophilus</name>
    <dbReference type="NCBI Taxonomy" id="6326"/>
    <lineage>
        <taxon>Eukaryota</taxon>
        <taxon>Metazoa</taxon>
        <taxon>Ecdysozoa</taxon>
        <taxon>Nematoda</taxon>
        <taxon>Chromadorea</taxon>
        <taxon>Rhabditida</taxon>
        <taxon>Tylenchina</taxon>
        <taxon>Tylenchomorpha</taxon>
        <taxon>Aphelenchoidea</taxon>
        <taxon>Aphelenchoididae</taxon>
        <taxon>Bursaphelenchus</taxon>
    </lineage>
</organism>